<evidence type="ECO:0000256" key="4">
    <source>
        <dbReference type="SAM" id="MobiDB-lite"/>
    </source>
</evidence>
<proteinExistence type="predicted"/>
<dbReference type="NCBIfam" id="TIGR01727">
    <property type="entry name" value="oligo_HPY"/>
    <property type="match status" value="1"/>
</dbReference>
<keyword evidence="2" id="KW-0547">Nucleotide-binding</keyword>
<dbReference type="Proteomes" id="UP001596368">
    <property type="component" value="Unassembled WGS sequence"/>
</dbReference>
<evidence type="ECO:0000256" key="2">
    <source>
        <dbReference type="ARBA" id="ARBA00022741"/>
    </source>
</evidence>
<dbReference type="InterPro" id="IPR013563">
    <property type="entry name" value="Oligopep_ABC_C"/>
</dbReference>
<dbReference type="GO" id="GO:0005524">
    <property type="term" value="F:ATP binding"/>
    <property type="evidence" value="ECO:0007669"/>
    <property type="project" value="UniProtKB-KW"/>
</dbReference>
<evidence type="ECO:0000313" key="7">
    <source>
        <dbReference type="Proteomes" id="UP001596368"/>
    </source>
</evidence>
<dbReference type="AlphaFoldDB" id="A0ABD5XRZ3"/>
<keyword evidence="1" id="KW-0813">Transport</keyword>
<evidence type="ECO:0000259" key="5">
    <source>
        <dbReference type="Pfam" id="PF08352"/>
    </source>
</evidence>
<accession>A0ABD5XRZ3</accession>
<organism evidence="6 7">
    <name type="scientific">Halobaculum litoreum</name>
    <dbReference type="NCBI Taxonomy" id="3031998"/>
    <lineage>
        <taxon>Archaea</taxon>
        <taxon>Methanobacteriati</taxon>
        <taxon>Methanobacteriota</taxon>
        <taxon>Stenosarchaea group</taxon>
        <taxon>Halobacteria</taxon>
        <taxon>Halobacteriales</taxon>
        <taxon>Haloferacaceae</taxon>
        <taxon>Halobaculum</taxon>
    </lineage>
</organism>
<keyword evidence="3 6" id="KW-0067">ATP-binding</keyword>
<feature type="region of interest" description="Disordered" evidence="4">
    <location>
        <begin position="22"/>
        <end position="44"/>
    </location>
</feature>
<name>A0ABD5XRZ3_9EURY</name>
<reference evidence="6 7" key="1">
    <citation type="journal article" date="2019" name="Int. J. Syst. Evol. Microbiol.">
        <title>The Global Catalogue of Microorganisms (GCM) 10K type strain sequencing project: providing services to taxonomists for standard genome sequencing and annotation.</title>
        <authorList>
            <consortium name="The Broad Institute Genomics Platform"/>
            <consortium name="The Broad Institute Genome Sequencing Center for Infectious Disease"/>
            <person name="Wu L."/>
            <person name="Ma J."/>
        </authorList>
    </citation>
    <scope>NUCLEOTIDE SEQUENCE [LARGE SCALE GENOMIC DNA]</scope>
    <source>
        <strain evidence="6 7">DT92</strain>
    </source>
</reference>
<gene>
    <name evidence="6" type="ORF">ACFQRB_18840</name>
</gene>
<dbReference type="Gene3D" id="3.40.50.300">
    <property type="entry name" value="P-loop containing nucleotide triphosphate hydrolases"/>
    <property type="match status" value="1"/>
</dbReference>
<dbReference type="Pfam" id="PF08352">
    <property type="entry name" value="oligo_HPY"/>
    <property type="match status" value="1"/>
</dbReference>
<feature type="domain" description="Oligopeptide/dipeptide ABC transporter C-terminal" evidence="5">
    <location>
        <begin position="2"/>
        <end position="60"/>
    </location>
</feature>
<dbReference type="EMBL" id="JBHSZG010000008">
    <property type="protein sequence ID" value="MFC7137943.1"/>
    <property type="molecule type" value="Genomic_DNA"/>
</dbReference>
<feature type="region of interest" description="Disordered" evidence="4">
    <location>
        <begin position="68"/>
        <end position="101"/>
    </location>
</feature>
<evidence type="ECO:0000313" key="6">
    <source>
        <dbReference type="EMBL" id="MFC7137943.1"/>
    </source>
</evidence>
<protein>
    <submittedName>
        <fullName evidence="6">Oligopeptide/dipeptide ABC transporter ATP-binding protein</fullName>
    </submittedName>
</protein>
<evidence type="ECO:0000256" key="1">
    <source>
        <dbReference type="ARBA" id="ARBA00022448"/>
    </source>
</evidence>
<dbReference type="InterPro" id="IPR027417">
    <property type="entry name" value="P-loop_NTPase"/>
</dbReference>
<sequence length="101" mass="10917">MLGDPKHPYTQVLRWATADLDPSAQRSVDPPVRSIDIPDPVNPPSGCRFHTRCPEARAVCAEEAPTLDEEGAAAAATVRPVTEPTRTTSTGTANRWTGPRR</sequence>
<comment type="caution">
    <text evidence="6">The sequence shown here is derived from an EMBL/GenBank/DDBJ whole genome shotgun (WGS) entry which is preliminary data.</text>
</comment>
<evidence type="ECO:0000256" key="3">
    <source>
        <dbReference type="ARBA" id="ARBA00022840"/>
    </source>
</evidence>
<feature type="compositionally biased region" description="Low complexity" evidence="4">
    <location>
        <begin position="77"/>
        <end position="92"/>
    </location>
</feature>
<keyword evidence="7" id="KW-1185">Reference proteome</keyword>